<feature type="domain" description="HTH asnC-type" evidence="4">
    <location>
        <begin position="7"/>
        <end position="68"/>
    </location>
</feature>
<evidence type="ECO:0000256" key="3">
    <source>
        <dbReference type="ARBA" id="ARBA00023163"/>
    </source>
</evidence>
<dbReference type="Gene3D" id="3.30.70.920">
    <property type="match status" value="1"/>
</dbReference>
<proteinExistence type="predicted"/>
<dbReference type="Proteomes" id="UP000567246">
    <property type="component" value="Unassembled WGS sequence"/>
</dbReference>
<evidence type="ECO:0000313" key="5">
    <source>
        <dbReference type="EMBL" id="MBB5849800.1"/>
    </source>
</evidence>
<dbReference type="GO" id="GO:0043565">
    <property type="term" value="F:sequence-specific DNA binding"/>
    <property type="evidence" value="ECO:0007669"/>
    <property type="project" value="InterPro"/>
</dbReference>
<dbReference type="InterPro" id="IPR011008">
    <property type="entry name" value="Dimeric_a/b-barrel"/>
</dbReference>
<dbReference type="Pfam" id="PF01037">
    <property type="entry name" value="AsnC_trans_reg"/>
    <property type="match status" value="1"/>
</dbReference>
<dbReference type="Pfam" id="PF13412">
    <property type="entry name" value="HTH_24"/>
    <property type="match status" value="1"/>
</dbReference>
<dbReference type="Gene3D" id="1.10.10.10">
    <property type="entry name" value="Winged helix-like DNA-binding domain superfamily/Winged helix DNA-binding domain"/>
    <property type="match status" value="1"/>
</dbReference>
<dbReference type="AlphaFoldDB" id="A0A7W9JKX6"/>
<reference evidence="5 6" key="1">
    <citation type="submission" date="2020-08" db="EMBL/GenBank/DDBJ databases">
        <title>Sequencing the genomes of 1000 actinobacteria strains.</title>
        <authorList>
            <person name="Klenk H.-P."/>
        </authorList>
    </citation>
    <scope>NUCLEOTIDE SEQUENCE [LARGE SCALE GENOMIC DNA]</scope>
    <source>
        <strain evidence="5 6">DSM 17945</strain>
    </source>
</reference>
<dbReference type="SUPFAM" id="SSF46785">
    <property type="entry name" value="Winged helix' DNA-binding domain"/>
    <property type="match status" value="1"/>
</dbReference>
<keyword evidence="3" id="KW-0804">Transcription</keyword>
<dbReference type="GO" id="GO:0043200">
    <property type="term" value="P:response to amino acid"/>
    <property type="evidence" value="ECO:0007669"/>
    <property type="project" value="TreeGrafter"/>
</dbReference>
<dbReference type="InterPro" id="IPR036388">
    <property type="entry name" value="WH-like_DNA-bd_sf"/>
</dbReference>
<evidence type="ECO:0000256" key="1">
    <source>
        <dbReference type="ARBA" id="ARBA00023015"/>
    </source>
</evidence>
<dbReference type="InterPro" id="IPR019887">
    <property type="entry name" value="Tscrpt_reg_AsnC/Lrp_C"/>
</dbReference>
<evidence type="ECO:0000259" key="4">
    <source>
        <dbReference type="PROSITE" id="PS50956"/>
    </source>
</evidence>
<accession>A0A7W9JKX6</accession>
<keyword evidence="1" id="KW-0805">Transcription regulation</keyword>
<dbReference type="GO" id="GO:0005829">
    <property type="term" value="C:cytosol"/>
    <property type="evidence" value="ECO:0007669"/>
    <property type="project" value="TreeGrafter"/>
</dbReference>
<dbReference type="PRINTS" id="PR00033">
    <property type="entry name" value="HTHASNC"/>
</dbReference>
<protein>
    <submittedName>
        <fullName evidence="5">DNA-binding Lrp family transcriptional regulator</fullName>
    </submittedName>
</protein>
<evidence type="ECO:0000313" key="6">
    <source>
        <dbReference type="Proteomes" id="UP000567246"/>
    </source>
</evidence>
<dbReference type="PANTHER" id="PTHR30154">
    <property type="entry name" value="LEUCINE-RESPONSIVE REGULATORY PROTEIN"/>
    <property type="match status" value="1"/>
</dbReference>
<dbReference type="PANTHER" id="PTHR30154:SF54">
    <property type="entry name" value="POSSIBLE TRANSCRIPTIONAL REGULATORY PROTEIN (PROBABLY LRP_ASNC-FAMILY)"/>
    <property type="match status" value="1"/>
</dbReference>
<dbReference type="EMBL" id="JACHMW010000001">
    <property type="protein sequence ID" value="MBB5849800.1"/>
    <property type="molecule type" value="Genomic_DNA"/>
</dbReference>
<evidence type="ECO:0000256" key="2">
    <source>
        <dbReference type="ARBA" id="ARBA00023125"/>
    </source>
</evidence>
<dbReference type="SUPFAM" id="SSF54909">
    <property type="entry name" value="Dimeric alpha+beta barrel"/>
    <property type="match status" value="1"/>
</dbReference>
<dbReference type="InterPro" id="IPR036390">
    <property type="entry name" value="WH_DNA-bd_sf"/>
</dbReference>
<comment type="caution">
    <text evidence="5">The sequence shown here is derived from an EMBL/GenBank/DDBJ whole genome shotgun (WGS) entry which is preliminary data.</text>
</comment>
<keyword evidence="2 5" id="KW-0238">DNA-binding</keyword>
<dbReference type="PROSITE" id="PS50956">
    <property type="entry name" value="HTH_ASNC_2"/>
    <property type="match status" value="1"/>
</dbReference>
<gene>
    <name evidence="5" type="ORF">HDA33_002364</name>
</gene>
<dbReference type="InterPro" id="IPR000485">
    <property type="entry name" value="AsnC-type_HTH_dom"/>
</dbReference>
<organism evidence="5 6">
    <name type="scientific">Micrococcus endophyticus</name>
    <dbReference type="NCBI Taxonomy" id="455343"/>
    <lineage>
        <taxon>Bacteria</taxon>
        <taxon>Bacillati</taxon>
        <taxon>Actinomycetota</taxon>
        <taxon>Actinomycetes</taxon>
        <taxon>Micrococcales</taxon>
        <taxon>Micrococcaceae</taxon>
        <taxon>Micrococcus</taxon>
    </lineage>
</organism>
<dbReference type="InterPro" id="IPR019888">
    <property type="entry name" value="Tscrpt_reg_AsnC-like"/>
</dbReference>
<sequence length="154" mass="16810">MNLLHGLDGMDRRLLELLRQDARRTNASLAEELGIAASTCLARLKALRASGAVRGFTVDVDPAALGHGLVALVSVRIRPGARHRMEELFDRLRGLSGVQQVFFLGGEDDFLLHVAVADSEEVSRFVLKNLSADPAVAATRTSLVFRHEGGERPW</sequence>
<dbReference type="SMART" id="SM00344">
    <property type="entry name" value="HTH_ASNC"/>
    <property type="match status" value="1"/>
</dbReference>
<name>A0A7W9JKX6_9MICC</name>
<keyword evidence="6" id="KW-1185">Reference proteome</keyword>